<comment type="caution">
    <text evidence="1">The sequence shown here is derived from an EMBL/GenBank/DDBJ whole genome shotgun (WGS) entry which is preliminary data.</text>
</comment>
<dbReference type="Proteomes" id="UP001381693">
    <property type="component" value="Unassembled WGS sequence"/>
</dbReference>
<keyword evidence="2" id="KW-1185">Reference proteome</keyword>
<reference evidence="1 2" key="1">
    <citation type="submission" date="2023-11" db="EMBL/GenBank/DDBJ databases">
        <title>Halocaridina rubra genome assembly.</title>
        <authorList>
            <person name="Smith C."/>
        </authorList>
    </citation>
    <scope>NUCLEOTIDE SEQUENCE [LARGE SCALE GENOMIC DNA]</scope>
    <source>
        <strain evidence="1">EP-1</strain>
        <tissue evidence="1">Whole</tissue>
    </source>
</reference>
<proteinExistence type="predicted"/>
<evidence type="ECO:0000313" key="1">
    <source>
        <dbReference type="EMBL" id="KAK7081405.1"/>
    </source>
</evidence>
<dbReference type="AlphaFoldDB" id="A0AAN8XBH7"/>
<sequence length="90" mass="10531">MIWCRRKILNNALKKKILKYDKESMTFSNSSCDFPESRSSSRVPFSFLHSSTDNVALRTCRQMTHTILWVPQFYSLPSDSENTVMEISDF</sequence>
<evidence type="ECO:0000313" key="2">
    <source>
        <dbReference type="Proteomes" id="UP001381693"/>
    </source>
</evidence>
<organism evidence="1 2">
    <name type="scientific">Halocaridina rubra</name>
    <name type="common">Hawaiian red shrimp</name>
    <dbReference type="NCBI Taxonomy" id="373956"/>
    <lineage>
        <taxon>Eukaryota</taxon>
        <taxon>Metazoa</taxon>
        <taxon>Ecdysozoa</taxon>
        <taxon>Arthropoda</taxon>
        <taxon>Crustacea</taxon>
        <taxon>Multicrustacea</taxon>
        <taxon>Malacostraca</taxon>
        <taxon>Eumalacostraca</taxon>
        <taxon>Eucarida</taxon>
        <taxon>Decapoda</taxon>
        <taxon>Pleocyemata</taxon>
        <taxon>Caridea</taxon>
        <taxon>Atyoidea</taxon>
        <taxon>Atyidae</taxon>
        <taxon>Halocaridina</taxon>
    </lineage>
</organism>
<dbReference type="EMBL" id="JAXCGZ010004986">
    <property type="protein sequence ID" value="KAK7081405.1"/>
    <property type="molecule type" value="Genomic_DNA"/>
</dbReference>
<accession>A0AAN8XBH7</accession>
<name>A0AAN8XBH7_HALRR</name>
<gene>
    <name evidence="1" type="ORF">SK128_007004</name>
</gene>
<protein>
    <submittedName>
        <fullName evidence="1">Uncharacterized protein</fullName>
    </submittedName>
</protein>